<name>A0A0N1PHH4_PAPMA</name>
<dbReference type="InParanoid" id="A0A0N1PHH4"/>
<evidence type="ECO:0000313" key="1">
    <source>
        <dbReference type="EMBL" id="KPJ19560.1"/>
    </source>
</evidence>
<evidence type="ECO:0000313" key="2">
    <source>
        <dbReference type="Proteomes" id="UP000053240"/>
    </source>
</evidence>
<keyword evidence="2" id="KW-1185">Reference proteome</keyword>
<sequence>MVSGRLSCQNKWLLQAAAALLCSALLCSSTLLNHYVCCVLVIALMRYGTECRQGAAAGLHADPPVFRQIIIDKYPTAGQYVRLLL</sequence>
<protein>
    <submittedName>
        <fullName evidence="1">Uncharacterized protein</fullName>
    </submittedName>
</protein>
<dbReference type="AlphaFoldDB" id="A0A0N1PHH4"/>
<dbReference type="EMBL" id="KQ459890">
    <property type="protein sequence ID" value="KPJ19560.1"/>
    <property type="molecule type" value="Genomic_DNA"/>
</dbReference>
<reference evidence="1 2" key="1">
    <citation type="journal article" date="2015" name="Nat. Commun.">
        <title>Outbred genome sequencing and CRISPR/Cas9 gene editing in butterflies.</title>
        <authorList>
            <person name="Li X."/>
            <person name="Fan D."/>
            <person name="Zhang W."/>
            <person name="Liu G."/>
            <person name="Zhang L."/>
            <person name="Zhao L."/>
            <person name="Fang X."/>
            <person name="Chen L."/>
            <person name="Dong Y."/>
            <person name="Chen Y."/>
            <person name="Ding Y."/>
            <person name="Zhao R."/>
            <person name="Feng M."/>
            <person name="Zhu Y."/>
            <person name="Feng Y."/>
            <person name="Jiang X."/>
            <person name="Zhu D."/>
            <person name="Xiang H."/>
            <person name="Feng X."/>
            <person name="Li S."/>
            <person name="Wang J."/>
            <person name="Zhang G."/>
            <person name="Kronforst M.R."/>
            <person name="Wang W."/>
        </authorList>
    </citation>
    <scope>NUCLEOTIDE SEQUENCE [LARGE SCALE GENOMIC DNA]</scope>
    <source>
        <strain evidence="1">Ya'a_city_454_Pm</strain>
        <tissue evidence="1">Whole body</tissue>
    </source>
</reference>
<organism evidence="1 2">
    <name type="scientific">Papilio machaon</name>
    <name type="common">Old World swallowtail butterfly</name>
    <dbReference type="NCBI Taxonomy" id="76193"/>
    <lineage>
        <taxon>Eukaryota</taxon>
        <taxon>Metazoa</taxon>
        <taxon>Ecdysozoa</taxon>
        <taxon>Arthropoda</taxon>
        <taxon>Hexapoda</taxon>
        <taxon>Insecta</taxon>
        <taxon>Pterygota</taxon>
        <taxon>Neoptera</taxon>
        <taxon>Endopterygota</taxon>
        <taxon>Lepidoptera</taxon>
        <taxon>Glossata</taxon>
        <taxon>Ditrysia</taxon>
        <taxon>Papilionoidea</taxon>
        <taxon>Papilionidae</taxon>
        <taxon>Papilioninae</taxon>
        <taxon>Papilio</taxon>
    </lineage>
</organism>
<dbReference type="Proteomes" id="UP000053240">
    <property type="component" value="Unassembled WGS sequence"/>
</dbReference>
<accession>A0A0N1PHH4</accession>
<gene>
    <name evidence="1" type="ORF">RR48_05946</name>
</gene>
<proteinExistence type="predicted"/>